<reference evidence="10 14" key="3">
    <citation type="submission" date="2018-10" db="EMBL/GenBank/DDBJ databases">
        <title>Cultivation of a novel Methanohalophilus strain from Kebrit Deep of the Red Sea and a genomic comparison of members of the genus Methanohalophilus.</title>
        <authorList>
            <person name="Guan Y."/>
            <person name="Ngugi D.K."/>
            <person name="Stingl U."/>
        </authorList>
    </citation>
    <scope>NUCLEOTIDE SEQUENCE [LARGE SCALE GENOMIC DNA]</scope>
    <source>
        <strain evidence="10 14">DSM 3094</strain>
    </source>
</reference>
<name>A0A1L3Q372_9EURY</name>
<dbReference type="GO" id="GO:0004190">
    <property type="term" value="F:aspartic-type endopeptidase activity"/>
    <property type="evidence" value="ECO:0007669"/>
    <property type="project" value="InterPro"/>
</dbReference>
<feature type="domain" description="Preflagellin peptidase C-terminal" evidence="8">
    <location>
        <begin position="153"/>
        <end position="245"/>
    </location>
</feature>
<comment type="subcellular location">
    <subcellularLocation>
        <location evidence="1">Cell membrane</location>
        <topology evidence="1">Multi-pass membrane protein</topology>
    </subcellularLocation>
</comment>
<dbReference type="Gene3D" id="1.20.120.1220">
    <property type="match status" value="1"/>
</dbReference>
<keyword evidence="4 6" id="KW-1133">Transmembrane helix</keyword>
<reference evidence="11 13" key="2">
    <citation type="submission" date="2016-10" db="EMBL/GenBank/DDBJ databases">
        <authorList>
            <person name="de Groot N.N."/>
        </authorList>
    </citation>
    <scope>NUCLEOTIDE SEQUENCE [LARGE SCALE GENOMIC DNA]</scope>
    <source>
        <strain evidence="11 13">Z-7982</strain>
    </source>
</reference>
<keyword evidence="12" id="KW-1185">Reference proteome</keyword>
<dbReference type="EMBL" id="CP017921">
    <property type="protein sequence ID" value="APH39326.1"/>
    <property type="molecule type" value="Genomic_DNA"/>
</dbReference>
<reference evidence="9 12" key="1">
    <citation type="submission" date="2016-10" db="EMBL/GenBank/DDBJ databases">
        <title>Methanohalophilus halophilus.</title>
        <authorList>
            <person name="L'haridon S."/>
        </authorList>
    </citation>
    <scope>NUCLEOTIDE SEQUENCE [LARGE SCALE GENOMIC DNA]</scope>
    <source>
        <strain evidence="9 12">Z-7982</strain>
    </source>
</reference>
<dbReference type="Gene3D" id="6.10.250.3240">
    <property type="match status" value="1"/>
</dbReference>
<dbReference type="Proteomes" id="UP000186879">
    <property type="component" value="Chromosome"/>
</dbReference>
<evidence type="ECO:0000313" key="12">
    <source>
        <dbReference type="Proteomes" id="UP000186879"/>
    </source>
</evidence>
<dbReference type="EMBL" id="FNMU01000003">
    <property type="protein sequence ID" value="SDW49204.1"/>
    <property type="molecule type" value="Genomic_DNA"/>
</dbReference>
<dbReference type="PANTHER" id="PTHR36506:SF1">
    <property type="entry name" value="PREFLAGELLIN PEPTIDASE"/>
    <property type="match status" value="1"/>
</dbReference>
<dbReference type="EMBL" id="RJJG01000003">
    <property type="protein sequence ID" value="RNI09997.1"/>
    <property type="molecule type" value="Genomic_DNA"/>
</dbReference>
<sequence>MIVIAKILLCLAFLSYASYRDIKERRVGNRVWVIMLAAFSPFIVYELASSSSPVTYLMQMAISFGLIFVFSYVLFYLGAFGGADAKLLMVMSIVFPFYPAFTMGGNYFPTEGISIMNFFTFTVFGNSILLTIIVPLGLFIYNLSRPDVKTTLKKPYFMFIGYRAPIGKLENRHVKLMQQYEKDENGNLHTYFRRSGKEIDRETLEELRGYSKKGLINNMVWVTPGLPFIVPITAGFLAAVFYGDLIFKLTLYFMA</sequence>
<proteinExistence type="predicted"/>
<evidence type="ECO:0000256" key="5">
    <source>
        <dbReference type="ARBA" id="ARBA00023136"/>
    </source>
</evidence>
<dbReference type="KEGG" id="mhaz:BHR79_07430"/>
<feature type="transmembrane region" description="Helical" evidence="6">
    <location>
        <begin position="115"/>
        <end position="141"/>
    </location>
</feature>
<feature type="domain" description="Prepilin type IV endopeptidase peptidase" evidence="7">
    <location>
        <begin position="8"/>
        <end position="132"/>
    </location>
</feature>
<dbReference type="Pfam" id="PF01478">
    <property type="entry name" value="Peptidase_A24"/>
    <property type="match status" value="1"/>
</dbReference>
<dbReference type="Proteomes" id="UP000267921">
    <property type="component" value="Unassembled WGS sequence"/>
</dbReference>
<accession>A0A1L3Q372</accession>
<dbReference type="GO" id="GO:0005886">
    <property type="term" value="C:plasma membrane"/>
    <property type="evidence" value="ECO:0007669"/>
    <property type="project" value="UniProtKB-SubCell"/>
</dbReference>
<dbReference type="InterPro" id="IPR052218">
    <property type="entry name" value="Preflagellin_Peptidase"/>
</dbReference>
<dbReference type="Proteomes" id="UP000198669">
    <property type="component" value="Unassembled WGS sequence"/>
</dbReference>
<evidence type="ECO:0000313" key="10">
    <source>
        <dbReference type="EMBL" id="RNI09997.1"/>
    </source>
</evidence>
<protein>
    <submittedName>
        <fullName evidence="9">Peptidase A24</fullName>
    </submittedName>
    <submittedName>
        <fullName evidence="11">Preflagellin peptidase FlaK</fullName>
    </submittedName>
</protein>
<keyword evidence="11" id="KW-0282">Flagellum</keyword>
<evidence type="ECO:0000313" key="11">
    <source>
        <dbReference type="EMBL" id="SDW49204.1"/>
    </source>
</evidence>
<dbReference type="GeneID" id="30583587"/>
<keyword evidence="5 6" id="KW-0472">Membrane</keyword>
<evidence type="ECO:0000313" key="14">
    <source>
        <dbReference type="Proteomes" id="UP000267921"/>
    </source>
</evidence>
<evidence type="ECO:0000256" key="6">
    <source>
        <dbReference type="SAM" id="Phobius"/>
    </source>
</evidence>
<dbReference type="InterPro" id="IPR009655">
    <property type="entry name" value="Preflagellin_peptidase_C"/>
</dbReference>
<evidence type="ECO:0000256" key="1">
    <source>
        <dbReference type="ARBA" id="ARBA00004651"/>
    </source>
</evidence>
<evidence type="ECO:0000259" key="7">
    <source>
        <dbReference type="Pfam" id="PF01478"/>
    </source>
</evidence>
<feature type="transmembrane region" description="Helical" evidence="6">
    <location>
        <begin position="87"/>
        <end position="108"/>
    </location>
</feature>
<organism evidence="9 12">
    <name type="scientific">Methanohalophilus halophilus</name>
    <dbReference type="NCBI Taxonomy" id="2177"/>
    <lineage>
        <taxon>Archaea</taxon>
        <taxon>Methanobacteriati</taxon>
        <taxon>Methanobacteriota</taxon>
        <taxon>Stenosarchaea group</taxon>
        <taxon>Methanomicrobia</taxon>
        <taxon>Methanosarcinales</taxon>
        <taxon>Methanosarcinaceae</taxon>
        <taxon>Methanohalophilus</taxon>
    </lineage>
</organism>
<dbReference type="AlphaFoldDB" id="A0A1L3Q372"/>
<dbReference type="RefSeq" id="WP_072561755.1">
    <property type="nucleotide sequence ID" value="NZ_CP017921.1"/>
</dbReference>
<feature type="transmembrane region" description="Helical" evidence="6">
    <location>
        <begin position="30"/>
        <end position="48"/>
    </location>
</feature>
<evidence type="ECO:0000256" key="3">
    <source>
        <dbReference type="ARBA" id="ARBA00022692"/>
    </source>
</evidence>
<dbReference type="Pfam" id="PF06847">
    <property type="entry name" value="Arc_PepC_II"/>
    <property type="match status" value="1"/>
</dbReference>
<dbReference type="PANTHER" id="PTHR36506">
    <property type="entry name" value="PREFLAGELLIN PEPTIDASE"/>
    <property type="match status" value="1"/>
</dbReference>
<feature type="transmembrane region" description="Helical" evidence="6">
    <location>
        <begin position="60"/>
        <end position="81"/>
    </location>
</feature>
<gene>
    <name evidence="9" type="ORF">BHR79_07430</name>
    <name evidence="10" type="ORF">EFE40_02800</name>
    <name evidence="11" type="ORF">SAMN04515625_1024</name>
</gene>
<keyword evidence="11" id="KW-0966">Cell projection</keyword>
<evidence type="ECO:0000259" key="8">
    <source>
        <dbReference type="Pfam" id="PF06847"/>
    </source>
</evidence>
<evidence type="ECO:0000256" key="4">
    <source>
        <dbReference type="ARBA" id="ARBA00022989"/>
    </source>
</evidence>
<dbReference type="OrthoDB" id="19094at2157"/>
<evidence type="ECO:0000256" key="2">
    <source>
        <dbReference type="ARBA" id="ARBA00022475"/>
    </source>
</evidence>
<keyword evidence="3 6" id="KW-0812">Transmembrane</keyword>
<dbReference type="InterPro" id="IPR000045">
    <property type="entry name" value="Prepilin_IV_endopep_pep"/>
</dbReference>
<evidence type="ECO:0000313" key="13">
    <source>
        <dbReference type="Proteomes" id="UP000198669"/>
    </source>
</evidence>
<feature type="transmembrane region" description="Helical" evidence="6">
    <location>
        <begin position="228"/>
        <end position="247"/>
    </location>
</feature>
<keyword evidence="2" id="KW-1003">Cell membrane</keyword>
<dbReference type="STRING" id="2177.BHR79_07430"/>
<keyword evidence="11" id="KW-0969">Cilium</keyword>
<evidence type="ECO:0000313" key="9">
    <source>
        <dbReference type="EMBL" id="APH39326.1"/>
    </source>
</evidence>